<feature type="non-terminal residue" evidence="1">
    <location>
        <position position="33"/>
    </location>
</feature>
<accession>A0A0F8YDK4</accession>
<comment type="caution">
    <text evidence="1">The sequence shown here is derived from an EMBL/GenBank/DDBJ whole genome shotgun (WGS) entry which is preliminary data.</text>
</comment>
<dbReference type="AlphaFoldDB" id="A0A0F8YDK4"/>
<name>A0A0F8YDK4_9ZZZZ</name>
<dbReference type="EMBL" id="LAZR01054015">
    <property type="protein sequence ID" value="KKK79463.1"/>
    <property type="molecule type" value="Genomic_DNA"/>
</dbReference>
<protein>
    <submittedName>
        <fullName evidence="1">Uncharacterized protein</fullName>
    </submittedName>
</protein>
<proteinExistence type="predicted"/>
<sequence length="33" mass="3943">MNRTPKQIYNENFGIVKKVPTHCEYCARKFKVV</sequence>
<organism evidence="1">
    <name type="scientific">marine sediment metagenome</name>
    <dbReference type="NCBI Taxonomy" id="412755"/>
    <lineage>
        <taxon>unclassified sequences</taxon>
        <taxon>metagenomes</taxon>
        <taxon>ecological metagenomes</taxon>
    </lineage>
</organism>
<gene>
    <name evidence="1" type="ORF">LCGC14_2833300</name>
</gene>
<reference evidence="1" key="1">
    <citation type="journal article" date="2015" name="Nature">
        <title>Complex archaea that bridge the gap between prokaryotes and eukaryotes.</title>
        <authorList>
            <person name="Spang A."/>
            <person name="Saw J.H."/>
            <person name="Jorgensen S.L."/>
            <person name="Zaremba-Niedzwiedzka K."/>
            <person name="Martijn J."/>
            <person name="Lind A.E."/>
            <person name="van Eijk R."/>
            <person name="Schleper C."/>
            <person name="Guy L."/>
            <person name="Ettema T.J."/>
        </authorList>
    </citation>
    <scope>NUCLEOTIDE SEQUENCE</scope>
</reference>
<evidence type="ECO:0000313" key="1">
    <source>
        <dbReference type="EMBL" id="KKK79463.1"/>
    </source>
</evidence>